<dbReference type="Gene3D" id="3.60.20.10">
    <property type="entry name" value="Glutamine Phosphoribosylpyrophosphate, subunit 1, domain 1"/>
    <property type="match status" value="1"/>
</dbReference>
<evidence type="ECO:0000313" key="1">
    <source>
        <dbReference type="EMBL" id="MBM7632284.1"/>
    </source>
</evidence>
<gene>
    <name evidence="1" type="ORF">JOD17_001377</name>
</gene>
<evidence type="ECO:0000313" key="2">
    <source>
        <dbReference type="Proteomes" id="UP000741863"/>
    </source>
</evidence>
<dbReference type="Proteomes" id="UP000741863">
    <property type="component" value="Unassembled WGS sequence"/>
</dbReference>
<reference evidence="1 2" key="1">
    <citation type="submission" date="2021-01" db="EMBL/GenBank/DDBJ databases">
        <title>Genomic Encyclopedia of Type Strains, Phase IV (KMG-IV): sequencing the most valuable type-strain genomes for metagenomic binning, comparative biology and taxonomic classification.</title>
        <authorList>
            <person name="Goeker M."/>
        </authorList>
    </citation>
    <scope>NUCLEOTIDE SEQUENCE [LARGE SCALE GENOMIC DNA]</scope>
    <source>
        <strain evidence="1 2">DSM 25540</strain>
    </source>
</reference>
<dbReference type="EMBL" id="JAFBEC010000003">
    <property type="protein sequence ID" value="MBM7632284.1"/>
    <property type="molecule type" value="Genomic_DNA"/>
</dbReference>
<sequence>MSRITSTFSVAGRCEKTGALGAIVTSSSPSVGARCPFVKANTGVVLTQNVTDPRLATLGLTAFEAGYTATSVIQAMASATPYPEYRQLGALSAKGDSSAHTGSKALGTHAHDTNENVVALGNLLSNESIPQSMAKTFLESEGALPDRLLAAISNGFDLGGELDQERSIALIVYKDQIFPYIDLRVDYSDNPLQDLKDLWTIYEPQADDYETRAITPETAPSYGVQGDL</sequence>
<dbReference type="PANTHER" id="PTHR39328">
    <property type="entry name" value="BLL2871 PROTEIN"/>
    <property type="match status" value="1"/>
</dbReference>
<organism evidence="1 2">
    <name type="scientific">Geomicrobium sediminis</name>
    <dbReference type="NCBI Taxonomy" id="1347788"/>
    <lineage>
        <taxon>Bacteria</taxon>
        <taxon>Bacillati</taxon>
        <taxon>Bacillota</taxon>
        <taxon>Bacilli</taxon>
        <taxon>Bacillales</taxon>
        <taxon>Geomicrobium</taxon>
    </lineage>
</organism>
<proteinExistence type="predicted"/>
<dbReference type="InterPro" id="IPR010430">
    <property type="entry name" value="DUF1028"/>
</dbReference>
<comment type="caution">
    <text evidence="1">The sequence shown here is derived from an EMBL/GenBank/DDBJ whole genome shotgun (WGS) entry which is preliminary data.</text>
</comment>
<accession>A0ABS2PA52</accession>
<protein>
    <submittedName>
        <fullName evidence="1">Ntn-hydrolase superfamily protein</fullName>
    </submittedName>
</protein>
<dbReference type="SUPFAM" id="SSF56235">
    <property type="entry name" value="N-terminal nucleophile aminohydrolases (Ntn hydrolases)"/>
    <property type="match status" value="1"/>
</dbReference>
<dbReference type="PANTHER" id="PTHR39328:SF1">
    <property type="entry name" value="BLL2871 PROTEIN"/>
    <property type="match status" value="1"/>
</dbReference>
<name>A0ABS2PA52_9BACL</name>
<dbReference type="RefSeq" id="WP_204696418.1">
    <property type="nucleotide sequence ID" value="NZ_JAFBEC010000003.1"/>
</dbReference>
<keyword evidence="2" id="KW-1185">Reference proteome</keyword>
<dbReference type="Pfam" id="PF06267">
    <property type="entry name" value="DUF1028"/>
    <property type="match status" value="1"/>
</dbReference>
<dbReference type="InterPro" id="IPR029055">
    <property type="entry name" value="Ntn_hydrolases_N"/>
</dbReference>